<dbReference type="STRING" id="418784.A0A2P7YTW2"/>
<dbReference type="GO" id="GO:0006623">
    <property type="term" value="P:protein targeting to vacuole"/>
    <property type="evidence" value="ECO:0007669"/>
    <property type="project" value="TreeGrafter"/>
</dbReference>
<keyword evidence="5" id="KW-0813">Transport</keyword>
<dbReference type="Pfam" id="PF00787">
    <property type="entry name" value="PX"/>
    <property type="match status" value="1"/>
</dbReference>
<dbReference type="GO" id="GO:0005768">
    <property type="term" value="C:endosome"/>
    <property type="evidence" value="ECO:0007669"/>
    <property type="project" value="TreeGrafter"/>
</dbReference>
<dbReference type="PROSITE" id="PS50195">
    <property type="entry name" value="PX"/>
    <property type="match status" value="1"/>
</dbReference>
<keyword evidence="6" id="KW-0963">Cytoplasm</keyword>
<dbReference type="EMBL" id="PYFQ01000003">
    <property type="protein sequence ID" value="PSK39391.1"/>
    <property type="molecule type" value="Genomic_DNA"/>
</dbReference>
<evidence type="ECO:0000256" key="8">
    <source>
        <dbReference type="ARBA" id="ARBA00023136"/>
    </source>
</evidence>
<keyword evidence="12" id="KW-1185">Reference proteome</keyword>
<dbReference type="GO" id="GO:0032266">
    <property type="term" value="F:phosphatidylinositol-3-phosphate binding"/>
    <property type="evidence" value="ECO:0007669"/>
    <property type="project" value="TreeGrafter"/>
</dbReference>
<dbReference type="VEuPathDB" id="FungiDB:C7M61_002002"/>
<dbReference type="InterPro" id="IPR036871">
    <property type="entry name" value="PX_dom_sf"/>
</dbReference>
<dbReference type="AlphaFoldDB" id="A0A2P7YTW2"/>
<feature type="domain" description="PX" evidence="10">
    <location>
        <begin position="251"/>
        <end position="371"/>
    </location>
</feature>
<dbReference type="OrthoDB" id="10064318at2759"/>
<dbReference type="GO" id="GO:0005829">
    <property type="term" value="C:cytosol"/>
    <property type="evidence" value="ECO:0007669"/>
    <property type="project" value="GOC"/>
</dbReference>
<evidence type="ECO:0000256" key="5">
    <source>
        <dbReference type="ARBA" id="ARBA00022448"/>
    </source>
</evidence>
<sequence length="650" mass="74459">MNSKFGSDDLFENGWASSEPARQDHGFASTAYLGSTYLTSSQLLGQNPSASSEIDLSDKVPDSYKQIWERLLSKLRSVTDLESEVFLPLVDHQHLSDYQSSRIIDVLYEHTLLPPSRELNFYQVLGLIALELDLAGTGDYVTLQFKLNSGLPDFPREVTDLLLGKVESLGVGHSTLHPAETDPLTANLASTSLEEQDDWNDPNTENMLADHLNILIDADTTAPEVSHVNDFPYITKYVTDLREKFKPLIAGGDSVNIKEVPEKEGLVFKHINYCITHSLKLGMHSPAGQKKVIRRYSDFAWLLEFLLKKYPFRVIPGLPPKKFTVGASPDSQFLQRRRRGLHRFLNQLVKHPVLVQEPIVVTFLSVPTDLASWRKQARVDYSLEFKGQKIETEFVNSIWPTISEEFLTSWKTAEANIPRLIETWTKLVLLVERYEKRQQQIAFDNGKFVEMINRFTELDNVIYPHRNPEEKVLNSLNQDDTTTINDSLGTISAFFNKSSTLLIDESYLINTTVLEKFKNFLDYLYSLQELFDRAKKQSVNSIPQLQKKIEDSQAKFDRLNESGTDMKGSDIAKLKQAIINDKQEMFQQLNKDWLIKSCCFHEFAMFQETQFLISEAWADWCKGRAKFQDKFSTLYDRLSQDVVPDMPLGH</sequence>
<evidence type="ECO:0000259" key="10">
    <source>
        <dbReference type="PROSITE" id="PS50195"/>
    </source>
</evidence>
<evidence type="ECO:0000256" key="9">
    <source>
        <dbReference type="ARBA" id="ARBA00072009"/>
    </source>
</evidence>
<dbReference type="SUPFAM" id="SSF64268">
    <property type="entry name" value="PX domain"/>
    <property type="match status" value="1"/>
</dbReference>
<comment type="caution">
    <text evidence="11">The sequence shown here is derived from an EMBL/GenBank/DDBJ whole genome shotgun (WGS) entry which is preliminary data.</text>
</comment>
<dbReference type="Gene3D" id="3.30.1520.10">
    <property type="entry name" value="Phox-like domain"/>
    <property type="match status" value="1"/>
</dbReference>
<dbReference type="Pfam" id="PF19566">
    <property type="entry name" value="Snx8_BAR_dom"/>
    <property type="match status" value="1"/>
</dbReference>
<proteinExistence type="inferred from homology"/>
<evidence type="ECO:0000256" key="4">
    <source>
        <dbReference type="ARBA" id="ARBA00014268"/>
    </source>
</evidence>
<dbReference type="GeneID" id="36565392"/>
<dbReference type="InterPro" id="IPR045734">
    <property type="entry name" value="Snx8_BAR_dom"/>
</dbReference>
<dbReference type="Proteomes" id="UP000241107">
    <property type="component" value="Unassembled WGS sequence"/>
</dbReference>
<dbReference type="FunFam" id="3.30.1520.10:FF:000042">
    <property type="entry name" value="Sorting nexin mvp1"/>
    <property type="match status" value="1"/>
</dbReference>
<dbReference type="PANTHER" id="PTHR47554:SF1">
    <property type="entry name" value="SORTING NEXIN MVP1"/>
    <property type="match status" value="1"/>
</dbReference>
<dbReference type="InterPro" id="IPR028662">
    <property type="entry name" value="SNX8/Mvp1"/>
</dbReference>
<keyword evidence="8" id="KW-0472">Membrane</keyword>
<evidence type="ECO:0000313" key="11">
    <source>
        <dbReference type="EMBL" id="PSK39391.1"/>
    </source>
</evidence>
<gene>
    <name evidence="11" type="ORF">C7M61_002002</name>
</gene>
<evidence type="ECO:0000256" key="1">
    <source>
        <dbReference type="ARBA" id="ARBA00004287"/>
    </source>
</evidence>
<evidence type="ECO:0000256" key="6">
    <source>
        <dbReference type="ARBA" id="ARBA00022490"/>
    </source>
</evidence>
<dbReference type="PANTHER" id="PTHR47554">
    <property type="entry name" value="SORTING NEXIN MVP1"/>
    <property type="match status" value="1"/>
</dbReference>
<accession>A0A2P7YTW2</accession>
<reference evidence="11 12" key="1">
    <citation type="submission" date="2018-03" db="EMBL/GenBank/DDBJ databases">
        <title>Candida pseudohaemulonii genome assembly and annotation.</title>
        <authorList>
            <person name="Munoz J.F."/>
            <person name="Gade L.G."/>
            <person name="Chow N.A."/>
            <person name="Litvintseva A.P."/>
            <person name="Loparev V.N."/>
            <person name="Cuomo C.A."/>
        </authorList>
    </citation>
    <scope>NUCLEOTIDE SEQUENCE [LARGE SCALE GENOMIC DNA]</scope>
    <source>
        <strain evidence="11 12">B12108</strain>
    </source>
</reference>
<evidence type="ECO:0000256" key="3">
    <source>
        <dbReference type="ARBA" id="ARBA00010883"/>
    </source>
</evidence>
<dbReference type="RefSeq" id="XP_024714528.1">
    <property type="nucleotide sequence ID" value="XM_024857392.1"/>
</dbReference>
<dbReference type="GO" id="GO:0042147">
    <property type="term" value="P:retrograde transport, endosome to Golgi"/>
    <property type="evidence" value="ECO:0007669"/>
    <property type="project" value="InterPro"/>
</dbReference>
<dbReference type="InterPro" id="IPR035704">
    <property type="entry name" value="SNX8/Mvp1_PX"/>
</dbReference>
<dbReference type="CDD" id="cd06866">
    <property type="entry name" value="PX_SNX8_Mvp1p_like"/>
    <property type="match status" value="1"/>
</dbReference>
<dbReference type="CDD" id="cd07597">
    <property type="entry name" value="BAR_SNX8"/>
    <property type="match status" value="1"/>
</dbReference>
<name>A0A2P7YTW2_9ASCO</name>
<comment type="similarity">
    <text evidence="3">Belongs to the sorting nexin family.</text>
</comment>
<comment type="subcellular location">
    <subcellularLocation>
        <location evidence="2">Cytoplasm</location>
    </subcellularLocation>
    <subcellularLocation>
        <location evidence="1">Membrane</location>
        <topology evidence="1">Peripheral membrane protein</topology>
        <orientation evidence="1">Cytoplasmic side</orientation>
    </subcellularLocation>
</comment>
<dbReference type="SMART" id="SM00312">
    <property type="entry name" value="PX"/>
    <property type="match status" value="1"/>
</dbReference>
<keyword evidence="7" id="KW-0653">Protein transport</keyword>
<organism evidence="11 12">
    <name type="scientific">Candidozyma pseudohaemuli</name>
    <dbReference type="NCBI Taxonomy" id="418784"/>
    <lineage>
        <taxon>Eukaryota</taxon>
        <taxon>Fungi</taxon>
        <taxon>Dikarya</taxon>
        <taxon>Ascomycota</taxon>
        <taxon>Saccharomycotina</taxon>
        <taxon>Pichiomycetes</taxon>
        <taxon>Metschnikowiaceae</taxon>
        <taxon>Candidozyma</taxon>
    </lineage>
</organism>
<protein>
    <recommendedName>
        <fullName evidence="4">Sorting nexin MVP1</fullName>
    </recommendedName>
    <alternativeName>
        <fullName evidence="9">Sorting nexin mvp1</fullName>
    </alternativeName>
</protein>
<dbReference type="GO" id="GO:0016020">
    <property type="term" value="C:membrane"/>
    <property type="evidence" value="ECO:0007669"/>
    <property type="project" value="UniProtKB-SubCell"/>
</dbReference>
<dbReference type="InterPro" id="IPR001683">
    <property type="entry name" value="PX_dom"/>
</dbReference>
<evidence type="ECO:0000256" key="2">
    <source>
        <dbReference type="ARBA" id="ARBA00004496"/>
    </source>
</evidence>
<evidence type="ECO:0000313" key="12">
    <source>
        <dbReference type="Proteomes" id="UP000241107"/>
    </source>
</evidence>
<evidence type="ECO:0000256" key="7">
    <source>
        <dbReference type="ARBA" id="ARBA00022927"/>
    </source>
</evidence>